<keyword evidence="3 6" id="KW-0687">Ribonucleoprotein</keyword>
<dbReference type="GO" id="GO:0003735">
    <property type="term" value="F:structural constituent of ribosome"/>
    <property type="evidence" value="ECO:0007669"/>
    <property type="project" value="InterPro"/>
</dbReference>
<dbReference type="PANTHER" id="PTHR11545">
    <property type="entry name" value="RIBOSOMAL PROTEIN L13"/>
    <property type="match status" value="1"/>
</dbReference>
<dbReference type="AlphaFoldDB" id="A0AAD9NU04"/>
<evidence type="ECO:0000256" key="4">
    <source>
        <dbReference type="ARBA" id="ARBA00035201"/>
    </source>
</evidence>
<name>A0AAD9NU04_RIDPI</name>
<dbReference type="Gene3D" id="3.90.1180.10">
    <property type="entry name" value="Ribosomal protein L13"/>
    <property type="match status" value="1"/>
</dbReference>
<dbReference type="PROSITE" id="PS00783">
    <property type="entry name" value="RIBOSOMAL_L13"/>
    <property type="match status" value="1"/>
</dbReference>
<evidence type="ECO:0000256" key="3">
    <source>
        <dbReference type="ARBA" id="ARBA00023274"/>
    </source>
</evidence>
<comment type="caution">
    <text evidence="7">The sequence shown here is derived from an EMBL/GenBank/DDBJ whole genome shotgun (WGS) entry which is preliminary data.</text>
</comment>
<reference evidence="7" key="1">
    <citation type="journal article" date="2023" name="Mol. Biol. Evol.">
        <title>Third-Generation Sequencing Reveals the Adaptive Role of the Epigenome in Three Deep-Sea Polychaetes.</title>
        <authorList>
            <person name="Perez M."/>
            <person name="Aroh O."/>
            <person name="Sun Y."/>
            <person name="Lan Y."/>
            <person name="Juniper S.K."/>
            <person name="Young C.R."/>
            <person name="Angers B."/>
            <person name="Qian P.Y."/>
        </authorList>
    </citation>
    <scope>NUCLEOTIDE SEQUENCE</scope>
    <source>
        <strain evidence="7">R07B-5</strain>
    </source>
</reference>
<organism evidence="7 8">
    <name type="scientific">Ridgeia piscesae</name>
    <name type="common">Tubeworm</name>
    <dbReference type="NCBI Taxonomy" id="27915"/>
    <lineage>
        <taxon>Eukaryota</taxon>
        <taxon>Metazoa</taxon>
        <taxon>Spiralia</taxon>
        <taxon>Lophotrochozoa</taxon>
        <taxon>Annelida</taxon>
        <taxon>Polychaeta</taxon>
        <taxon>Sedentaria</taxon>
        <taxon>Canalipalpata</taxon>
        <taxon>Sabellida</taxon>
        <taxon>Siboglinidae</taxon>
        <taxon>Ridgeia</taxon>
    </lineage>
</organism>
<dbReference type="FunFam" id="6.10.250.3250:FF:000001">
    <property type="entry name" value="60S ribosomal protein L13a"/>
    <property type="match status" value="1"/>
</dbReference>
<dbReference type="InterPro" id="IPR005822">
    <property type="entry name" value="Ribosomal_uL13"/>
</dbReference>
<dbReference type="Proteomes" id="UP001209878">
    <property type="component" value="Unassembled WGS sequence"/>
</dbReference>
<dbReference type="NCBIfam" id="TIGR01077">
    <property type="entry name" value="L13_A_E"/>
    <property type="match status" value="1"/>
</dbReference>
<dbReference type="GO" id="GO:0022625">
    <property type="term" value="C:cytosolic large ribosomal subunit"/>
    <property type="evidence" value="ECO:0007669"/>
    <property type="project" value="TreeGrafter"/>
</dbReference>
<gene>
    <name evidence="7" type="ORF">NP493_494g01017</name>
</gene>
<dbReference type="InterPro" id="IPR023563">
    <property type="entry name" value="Ribosomal_uL13_CS"/>
</dbReference>
<dbReference type="GO" id="GO:0017148">
    <property type="term" value="P:negative regulation of translation"/>
    <property type="evidence" value="ECO:0007669"/>
    <property type="project" value="TreeGrafter"/>
</dbReference>
<evidence type="ECO:0000256" key="2">
    <source>
        <dbReference type="ARBA" id="ARBA00022980"/>
    </source>
</evidence>
<dbReference type="Gene3D" id="6.10.250.3250">
    <property type="match status" value="1"/>
</dbReference>
<evidence type="ECO:0000256" key="5">
    <source>
        <dbReference type="ARBA" id="ARBA00035367"/>
    </source>
</evidence>
<keyword evidence="2 6" id="KW-0689">Ribosomal protein</keyword>
<dbReference type="CDD" id="cd00392">
    <property type="entry name" value="Ribosomal_L13"/>
    <property type="match status" value="1"/>
</dbReference>
<dbReference type="Pfam" id="PF00572">
    <property type="entry name" value="Ribosomal_L13"/>
    <property type="match status" value="1"/>
</dbReference>
<keyword evidence="8" id="KW-1185">Reference proteome</keyword>
<dbReference type="EMBL" id="JAODUO010000494">
    <property type="protein sequence ID" value="KAK2179364.1"/>
    <property type="molecule type" value="Genomic_DNA"/>
</dbReference>
<evidence type="ECO:0000313" key="7">
    <source>
        <dbReference type="EMBL" id="KAK2179364.1"/>
    </source>
</evidence>
<evidence type="ECO:0000313" key="8">
    <source>
        <dbReference type="Proteomes" id="UP001209878"/>
    </source>
</evidence>
<accession>A0AAD9NU04</accession>
<evidence type="ECO:0000256" key="6">
    <source>
        <dbReference type="RuleBase" id="RU003877"/>
    </source>
</evidence>
<dbReference type="FunFam" id="3.90.1180.10:FF:000002">
    <property type="entry name" value="60S ribosomal protein L16"/>
    <property type="match status" value="1"/>
</dbReference>
<dbReference type="PANTHER" id="PTHR11545:SF3">
    <property type="entry name" value="LARGE RIBOSOMAL SUBUNIT PROTEIN UL13"/>
    <property type="match status" value="1"/>
</dbReference>
<evidence type="ECO:0000256" key="1">
    <source>
        <dbReference type="ARBA" id="ARBA00006227"/>
    </source>
</evidence>
<dbReference type="InterPro" id="IPR005755">
    <property type="entry name" value="Ribosomal_uL13_euk/arc"/>
</dbReference>
<dbReference type="HAMAP" id="MF_01366">
    <property type="entry name" value="Ribosomal_uL13"/>
    <property type="match status" value="1"/>
</dbReference>
<sequence>MGFQTRPILIDARGHLLGRLSALVAKTILQGQRVVVVRCEEINISGNFYRNKLKYLSYLRKRMNTNPVRGPYHFRAPSKIFFKAVRGMIPHKLPRGKDALTRLKVFEGIPAPYDKQKRMVVPSALKLLRLKPRRKFCHLARLSHEIGWKYQGVIATMEAKRKVKSKRFYEQKKMEMKLREQAKLDVAAKIAPYQKIIEGFGCR</sequence>
<comment type="similarity">
    <text evidence="1 6">Belongs to the universal ribosomal protein uL13 family.</text>
</comment>
<dbReference type="SUPFAM" id="SSF52161">
    <property type="entry name" value="Ribosomal protein L13"/>
    <property type="match status" value="1"/>
</dbReference>
<dbReference type="GO" id="GO:0006412">
    <property type="term" value="P:translation"/>
    <property type="evidence" value="ECO:0007669"/>
    <property type="project" value="InterPro"/>
</dbReference>
<proteinExistence type="inferred from homology"/>
<dbReference type="GO" id="GO:0003729">
    <property type="term" value="F:mRNA binding"/>
    <property type="evidence" value="ECO:0007669"/>
    <property type="project" value="TreeGrafter"/>
</dbReference>
<protein>
    <recommendedName>
        <fullName evidence="4">Large ribosomal subunit protein uL13</fullName>
    </recommendedName>
    <alternativeName>
        <fullName evidence="5">60S ribosomal protein L13a</fullName>
    </alternativeName>
</protein>
<dbReference type="InterPro" id="IPR036899">
    <property type="entry name" value="Ribosomal_uL13_sf"/>
</dbReference>